<evidence type="ECO:0000313" key="3">
    <source>
        <dbReference type="EMBL" id="HDM35731.1"/>
    </source>
</evidence>
<keyword evidence="1" id="KW-1133">Transmembrane helix</keyword>
<feature type="transmembrane region" description="Helical" evidence="1">
    <location>
        <begin position="95"/>
        <end position="118"/>
    </location>
</feature>
<name>A0A7C0X239_9EURY</name>
<sequence length="189" mass="20411">MLRGAVSGTLAGGIVAFLPGVSSAIATLLARLLIREEHRPGSDEEFILSISGVNTANALFALIALYTIHRPRSGAMVAIEGIIDTSSWTRDTINLLLLIIVLVSFLAYLTTIQLGRVVPGLIQRINYTHLSLLILIMLSLLVLLSSGIFGIILFLTATVIGMIPSFAHIRRSHTMGVLLLPLICYFNGF</sequence>
<keyword evidence="1" id="KW-0812">Transmembrane</keyword>
<organism evidence="3">
    <name type="scientific">Candidatus Syntropharchaeum butanivorans</name>
    <dbReference type="NCBI Taxonomy" id="1839936"/>
    <lineage>
        <taxon>Archaea</taxon>
        <taxon>Methanobacteriati</taxon>
        <taxon>Methanobacteriota</taxon>
        <taxon>Stenosarchaea group</taxon>
        <taxon>Methanomicrobia</taxon>
        <taxon>Methanosarcinales</taxon>
        <taxon>ANME-2 cluster</taxon>
        <taxon>Candidatus Syntropharchaeum</taxon>
    </lineage>
</organism>
<dbReference type="Proteomes" id="UP000885863">
    <property type="component" value="Unassembled WGS sequence"/>
</dbReference>
<dbReference type="PANTHER" id="PTHR42204:SF1">
    <property type="entry name" value="INTEGRAL MEMBRANE PROTEIN"/>
    <property type="match status" value="1"/>
</dbReference>
<dbReference type="Pfam" id="PF01970">
    <property type="entry name" value="TctA"/>
    <property type="match status" value="1"/>
</dbReference>
<feature type="transmembrane region" description="Helical" evidence="1">
    <location>
        <begin position="12"/>
        <end position="34"/>
    </location>
</feature>
<dbReference type="PANTHER" id="PTHR42204">
    <property type="entry name" value="INTEGRAL MEMBRANE PROTEIN"/>
    <property type="match status" value="1"/>
</dbReference>
<proteinExistence type="predicted"/>
<evidence type="ECO:0000259" key="2">
    <source>
        <dbReference type="Pfam" id="PF01970"/>
    </source>
</evidence>
<feature type="transmembrane region" description="Helical" evidence="1">
    <location>
        <begin position="130"/>
        <end position="163"/>
    </location>
</feature>
<dbReference type="EMBL" id="DQZR01000022">
    <property type="protein sequence ID" value="HDM35731.1"/>
    <property type="molecule type" value="Genomic_DNA"/>
</dbReference>
<reference evidence="3" key="1">
    <citation type="journal article" date="2020" name="mSystems">
        <title>Genome- and Community-Level Interaction Insights into Carbon Utilization and Element Cycling Functions of Hydrothermarchaeota in Hydrothermal Sediment.</title>
        <authorList>
            <person name="Zhou Z."/>
            <person name="Liu Y."/>
            <person name="Xu W."/>
            <person name="Pan J."/>
            <person name="Luo Z.H."/>
            <person name="Li M."/>
        </authorList>
    </citation>
    <scope>NUCLEOTIDE SEQUENCE [LARGE SCALE GENOMIC DNA]</scope>
    <source>
        <strain evidence="3">HyVt-185</strain>
    </source>
</reference>
<comment type="caution">
    <text evidence="3">The sequence shown here is derived from an EMBL/GenBank/DDBJ whole genome shotgun (WGS) entry which is preliminary data.</text>
</comment>
<feature type="transmembrane region" description="Helical" evidence="1">
    <location>
        <begin position="46"/>
        <end position="68"/>
    </location>
</feature>
<dbReference type="InterPro" id="IPR002823">
    <property type="entry name" value="DUF112_TM"/>
</dbReference>
<protein>
    <recommendedName>
        <fullName evidence="2">DUF112 domain-containing protein</fullName>
    </recommendedName>
</protein>
<accession>A0A7C0X239</accession>
<keyword evidence="1" id="KW-0472">Membrane</keyword>
<dbReference type="AlphaFoldDB" id="A0A7C0X239"/>
<evidence type="ECO:0000256" key="1">
    <source>
        <dbReference type="SAM" id="Phobius"/>
    </source>
</evidence>
<feature type="domain" description="DUF112" evidence="2">
    <location>
        <begin position="5"/>
        <end position="175"/>
    </location>
</feature>
<gene>
    <name evidence="3" type="ORF">ENG09_00560</name>
</gene>